<name>A0A392W042_9FABA</name>
<dbReference type="Proteomes" id="UP000265520">
    <property type="component" value="Unassembled WGS sequence"/>
</dbReference>
<dbReference type="AlphaFoldDB" id="A0A392W042"/>
<reference evidence="1 2" key="1">
    <citation type="journal article" date="2018" name="Front. Plant Sci.">
        <title>Red Clover (Trifolium pratense) and Zigzag Clover (T. medium) - A Picture of Genomic Similarities and Differences.</title>
        <authorList>
            <person name="Dluhosova J."/>
            <person name="Istvanek J."/>
            <person name="Nedelnik J."/>
            <person name="Repkova J."/>
        </authorList>
    </citation>
    <scope>NUCLEOTIDE SEQUENCE [LARGE SCALE GENOMIC DNA]</scope>
    <source>
        <strain evidence="2">cv. 10/8</strain>
        <tissue evidence="1">Leaf</tissue>
    </source>
</reference>
<evidence type="ECO:0000313" key="2">
    <source>
        <dbReference type="Proteomes" id="UP000265520"/>
    </source>
</evidence>
<protein>
    <submittedName>
        <fullName evidence="1">Uncharacterized protein</fullName>
    </submittedName>
</protein>
<sequence length="33" mass="3610">MSLALIWTVRSFQSGSLDQSNGLDDEGDVQLRA</sequence>
<evidence type="ECO:0000313" key="1">
    <source>
        <dbReference type="EMBL" id="MCI93806.1"/>
    </source>
</evidence>
<dbReference type="EMBL" id="LXQA011339363">
    <property type="protein sequence ID" value="MCI93806.1"/>
    <property type="molecule type" value="Genomic_DNA"/>
</dbReference>
<comment type="caution">
    <text evidence="1">The sequence shown here is derived from an EMBL/GenBank/DDBJ whole genome shotgun (WGS) entry which is preliminary data.</text>
</comment>
<organism evidence="1 2">
    <name type="scientific">Trifolium medium</name>
    <dbReference type="NCBI Taxonomy" id="97028"/>
    <lineage>
        <taxon>Eukaryota</taxon>
        <taxon>Viridiplantae</taxon>
        <taxon>Streptophyta</taxon>
        <taxon>Embryophyta</taxon>
        <taxon>Tracheophyta</taxon>
        <taxon>Spermatophyta</taxon>
        <taxon>Magnoliopsida</taxon>
        <taxon>eudicotyledons</taxon>
        <taxon>Gunneridae</taxon>
        <taxon>Pentapetalae</taxon>
        <taxon>rosids</taxon>
        <taxon>fabids</taxon>
        <taxon>Fabales</taxon>
        <taxon>Fabaceae</taxon>
        <taxon>Papilionoideae</taxon>
        <taxon>50 kb inversion clade</taxon>
        <taxon>NPAAA clade</taxon>
        <taxon>Hologalegina</taxon>
        <taxon>IRL clade</taxon>
        <taxon>Trifolieae</taxon>
        <taxon>Trifolium</taxon>
    </lineage>
</organism>
<keyword evidence="2" id="KW-1185">Reference proteome</keyword>
<accession>A0A392W042</accession>
<proteinExistence type="predicted"/>
<feature type="non-terminal residue" evidence="1">
    <location>
        <position position="33"/>
    </location>
</feature>